<dbReference type="SUPFAM" id="SSF49785">
    <property type="entry name" value="Galactose-binding domain-like"/>
    <property type="match status" value="1"/>
</dbReference>
<protein>
    <submittedName>
        <fullName evidence="3">Uncharacterized protein</fullName>
    </submittedName>
</protein>
<feature type="signal peptide" evidence="2">
    <location>
        <begin position="1"/>
        <end position="24"/>
    </location>
</feature>
<dbReference type="EMBL" id="JACVVK020000033">
    <property type="protein sequence ID" value="KAK7501132.1"/>
    <property type="molecule type" value="Genomic_DNA"/>
</dbReference>
<keyword evidence="4" id="KW-1185">Reference proteome</keyword>
<sequence>MKTVVLILAAFAARLLVLPTDTSGMSERGLGEAVSTPATVGLKGRAILSPEAAGHAVAQTVIWAKVVMNLALNTNTSPRESKAMVDGDTLTCVDLHVQQTHWVDLTDRYWLRRLTISASAASDQSEVHFGVSNTTSTETETPPGNVRVTWSEDGTAEVFFKHAVLGQYLWIRGNNFMVCEVYAHGGRNVALFRPTAQSSTYRNLTSSLGVDGITTSSPGQQPQCSFTEPGNKLSSLIKEKEVWWRVNLTADHVITRVKVYIGDSYEMRWFHLLAGSLGEKRLRTVYESPFRNPPHVVEIVLLRPKTLAVFQVQLFGKRRILSLCEVELFGDCPNMKYGPMCNYTCACADETEVCDSFSGACSSDRSKPPITIEVDDNDVDSTEDRTDIRYTDAKTTNTAAAEDPPQTDDTYEIVEVVPDSHGNRSLQPAGTGSKKPPASKTRIQNGIASWGNVLRLKLNSFPGIRGKGCDKDKDGKTGAPGMDERDCDSVHDYEDAESLGACARKDGTGNCRHYEALGEREYETPYTVFGGARSPKTGTQKKAGKN</sequence>
<accession>A0ABD0LPY8</accession>
<dbReference type="Gene3D" id="2.60.120.260">
    <property type="entry name" value="Galactose-binding domain-like"/>
    <property type="match status" value="1"/>
</dbReference>
<organism evidence="3 4">
    <name type="scientific">Batillaria attramentaria</name>
    <dbReference type="NCBI Taxonomy" id="370345"/>
    <lineage>
        <taxon>Eukaryota</taxon>
        <taxon>Metazoa</taxon>
        <taxon>Spiralia</taxon>
        <taxon>Lophotrochozoa</taxon>
        <taxon>Mollusca</taxon>
        <taxon>Gastropoda</taxon>
        <taxon>Caenogastropoda</taxon>
        <taxon>Sorbeoconcha</taxon>
        <taxon>Cerithioidea</taxon>
        <taxon>Batillariidae</taxon>
        <taxon>Batillaria</taxon>
    </lineage>
</organism>
<evidence type="ECO:0000256" key="2">
    <source>
        <dbReference type="SAM" id="SignalP"/>
    </source>
</evidence>
<dbReference type="PANTHER" id="PTHR45713:SF6">
    <property type="entry name" value="F5_8 TYPE C DOMAIN-CONTAINING PROTEIN"/>
    <property type="match status" value="1"/>
</dbReference>
<keyword evidence="2" id="KW-0732">Signal</keyword>
<feature type="region of interest" description="Disordered" evidence="1">
    <location>
        <begin position="527"/>
        <end position="546"/>
    </location>
</feature>
<proteinExistence type="predicted"/>
<dbReference type="Proteomes" id="UP001519460">
    <property type="component" value="Unassembled WGS sequence"/>
</dbReference>
<dbReference type="PANTHER" id="PTHR45713">
    <property type="entry name" value="FTP DOMAIN-CONTAINING PROTEIN"/>
    <property type="match status" value="1"/>
</dbReference>
<comment type="caution">
    <text evidence="3">The sequence shown here is derived from an EMBL/GenBank/DDBJ whole genome shotgun (WGS) entry which is preliminary data.</text>
</comment>
<feature type="chain" id="PRO_5044746209" evidence="2">
    <location>
        <begin position="25"/>
        <end position="546"/>
    </location>
</feature>
<feature type="compositionally biased region" description="Basic and acidic residues" evidence="1">
    <location>
        <begin position="382"/>
        <end position="392"/>
    </location>
</feature>
<feature type="region of interest" description="Disordered" evidence="1">
    <location>
        <begin position="360"/>
        <end position="441"/>
    </location>
</feature>
<reference evidence="3 4" key="1">
    <citation type="journal article" date="2023" name="Sci. Data">
        <title>Genome assembly of the Korean intertidal mud-creeper Batillaria attramentaria.</title>
        <authorList>
            <person name="Patra A.K."/>
            <person name="Ho P.T."/>
            <person name="Jun S."/>
            <person name="Lee S.J."/>
            <person name="Kim Y."/>
            <person name="Won Y.J."/>
        </authorList>
    </citation>
    <scope>NUCLEOTIDE SEQUENCE [LARGE SCALE GENOMIC DNA]</scope>
    <source>
        <strain evidence="3">Wonlab-2016</strain>
    </source>
</reference>
<name>A0ABD0LPY8_9CAEN</name>
<evidence type="ECO:0000313" key="4">
    <source>
        <dbReference type="Proteomes" id="UP001519460"/>
    </source>
</evidence>
<dbReference type="InterPro" id="IPR008979">
    <property type="entry name" value="Galactose-bd-like_sf"/>
</dbReference>
<dbReference type="AlphaFoldDB" id="A0ABD0LPY8"/>
<evidence type="ECO:0000313" key="3">
    <source>
        <dbReference type="EMBL" id="KAK7501132.1"/>
    </source>
</evidence>
<gene>
    <name evidence="3" type="ORF">BaRGS_00007617</name>
</gene>
<dbReference type="InterPro" id="IPR051941">
    <property type="entry name" value="BG_Antigen-Binding_Lectin"/>
</dbReference>
<evidence type="ECO:0000256" key="1">
    <source>
        <dbReference type="SAM" id="MobiDB-lite"/>
    </source>
</evidence>